<protein>
    <submittedName>
        <fullName evidence="2">Putative ixodes 10 kDa peptide protein</fullName>
    </submittedName>
</protein>
<feature type="non-terminal residue" evidence="2">
    <location>
        <position position="1"/>
    </location>
</feature>
<sequence>LLYESSRYQRTSGLFIFLRFFLFSFFTVFRVLLFVFVLVFVSFTFLKFFFYVLKLNRLVIVVLFSKMLLVVFAMVLILPALKSGGFLSGTELYDDCMDYLGEAGDLKCGLDGQGTFSDYDPSSCTLKCQGPGTPRLPRGVCKPGVGVECTLGAREGLRNWFDGLTKQRNEVLKRWCQFLPQK</sequence>
<accession>A0A0K8RNG2</accession>
<evidence type="ECO:0000313" key="2">
    <source>
        <dbReference type="EMBL" id="JAA72453.1"/>
    </source>
</evidence>
<proteinExistence type="evidence at transcript level"/>
<keyword evidence="1" id="KW-0812">Transmembrane</keyword>
<reference evidence="2" key="1">
    <citation type="submission" date="2012-12" db="EMBL/GenBank/DDBJ databases">
        <title>Identification and characterization of a phenylalanine ammonia-lyase gene family in Isatis indigotica Fort.</title>
        <authorList>
            <person name="Liu Q."/>
            <person name="Chen J."/>
            <person name="Zhou X."/>
            <person name="Di P."/>
            <person name="Xiao Y."/>
            <person name="Xuan H."/>
            <person name="Zhang L."/>
            <person name="Chen W."/>
        </authorList>
    </citation>
    <scope>NUCLEOTIDE SEQUENCE</scope>
    <source>
        <tissue evidence="2">Salivary gland</tissue>
    </source>
</reference>
<feature type="transmembrane region" description="Helical" evidence="1">
    <location>
        <begin position="20"/>
        <end position="46"/>
    </location>
</feature>
<keyword evidence="1" id="KW-1133">Transmembrane helix</keyword>
<name>A0A0K8RNG2_IXORI</name>
<dbReference type="EMBL" id="GADI01001355">
    <property type="protein sequence ID" value="JAA72453.1"/>
    <property type="molecule type" value="mRNA"/>
</dbReference>
<dbReference type="AlphaFoldDB" id="A0A0K8RNG2"/>
<organism evidence="2">
    <name type="scientific">Ixodes ricinus</name>
    <name type="common">Common tick</name>
    <name type="synonym">Acarus ricinus</name>
    <dbReference type="NCBI Taxonomy" id="34613"/>
    <lineage>
        <taxon>Eukaryota</taxon>
        <taxon>Metazoa</taxon>
        <taxon>Ecdysozoa</taxon>
        <taxon>Arthropoda</taxon>
        <taxon>Chelicerata</taxon>
        <taxon>Arachnida</taxon>
        <taxon>Acari</taxon>
        <taxon>Parasitiformes</taxon>
        <taxon>Ixodida</taxon>
        <taxon>Ixodoidea</taxon>
        <taxon>Ixodidae</taxon>
        <taxon>Ixodinae</taxon>
        <taxon>Ixodes</taxon>
    </lineage>
</organism>
<keyword evidence="1" id="KW-0472">Membrane</keyword>
<evidence type="ECO:0000256" key="1">
    <source>
        <dbReference type="SAM" id="Phobius"/>
    </source>
</evidence>
<feature type="transmembrane region" description="Helical" evidence="1">
    <location>
        <begin position="58"/>
        <end position="81"/>
    </location>
</feature>